<sequence length="108" mass="11829">MAAELTVTTGGDATACAHSVLWDAYITPVETVWTNGQDNVNAEIVPRRQRASYPVEEWEVGEEPHQEPKKAIPGSPGSTTLEHHQPPCHQHHQHTPSLSHPPHPAPGR</sequence>
<proteinExistence type="predicted"/>
<organism evidence="2 3">
    <name type="scientific">Homarus americanus</name>
    <name type="common">American lobster</name>
    <dbReference type="NCBI Taxonomy" id="6706"/>
    <lineage>
        <taxon>Eukaryota</taxon>
        <taxon>Metazoa</taxon>
        <taxon>Ecdysozoa</taxon>
        <taxon>Arthropoda</taxon>
        <taxon>Crustacea</taxon>
        <taxon>Multicrustacea</taxon>
        <taxon>Malacostraca</taxon>
        <taxon>Eumalacostraca</taxon>
        <taxon>Eucarida</taxon>
        <taxon>Decapoda</taxon>
        <taxon>Pleocyemata</taxon>
        <taxon>Astacidea</taxon>
        <taxon>Nephropoidea</taxon>
        <taxon>Nephropidae</taxon>
        <taxon>Homarus</taxon>
    </lineage>
</organism>
<accession>A0A8J5MXM6</accession>
<dbReference type="AlphaFoldDB" id="A0A8J5MXM6"/>
<protein>
    <submittedName>
        <fullName evidence="2">Uncharacterized protein</fullName>
    </submittedName>
</protein>
<evidence type="ECO:0000256" key="1">
    <source>
        <dbReference type="SAM" id="MobiDB-lite"/>
    </source>
</evidence>
<name>A0A8J5MXM6_HOMAM</name>
<comment type="caution">
    <text evidence="2">The sequence shown here is derived from an EMBL/GenBank/DDBJ whole genome shotgun (WGS) entry which is preliminary data.</text>
</comment>
<dbReference type="Proteomes" id="UP000747542">
    <property type="component" value="Unassembled WGS sequence"/>
</dbReference>
<gene>
    <name evidence="2" type="ORF">Hamer_G010091</name>
</gene>
<reference evidence="2" key="1">
    <citation type="journal article" date="2021" name="Sci. Adv.">
        <title>The American lobster genome reveals insights on longevity, neural, and immune adaptations.</title>
        <authorList>
            <person name="Polinski J.M."/>
            <person name="Zimin A.V."/>
            <person name="Clark K.F."/>
            <person name="Kohn A.B."/>
            <person name="Sadowski N."/>
            <person name="Timp W."/>
            <person name="Ptitsyn A."/>
            <person name="Khanna P."/>
            <person name="Romanova D.Y."/>
            <person name="Williams P."/>
            <person name="Greenwood S.J."/>
            <person name="Moroz L.L."/>
            <person name="Walt D.R."/>
            <person name="Bodnar A.G."/>
        </authorList>
    </citation>
    <scope>NUCLEOTIDE SEQUENCE</scope>
    <source>
        <strain evidence="2">GMGI-L3</strain>
    </source>
</reference>
<evidence type="ECO:0000313" key="2">
    <source>
        <dbReference type="EMBL" id="KAG7167708.1"/>
    </source>
</evidence>
<dbReference type="EMBL" id="JAHLQT010021257">
    <property type="protein sequence ID" value="KAG7167708.1"/>
    <property type="molecule type" value="Genomic_DNA"/>
</dbReference>
<keyword evidence="3" id="KW-1185">Reference proteome</keyword>
<feature type="compositionally biased region" description="Pro residues" evidence="1">
    <location>
        <begin position="99"/>
        <end position="108"/>
    </location>
</feature>
<feature type="region of interest" description="Disordered" evidence="1">
    <location>
        <begin position="55"/>
        <end position="108"/>
    </location>
</feature>
<evidence type="ECO:0000313" key="3">
    <source>
        <dbReference type="Proteomes" id="UP000747542"/>
    </source>
</evidence>